<dbReference type="PANTHER" id="PTHR33545">
    <property type="entry name" value="UPF0750 MEMBRANE PROTEIN YITT-RELATED"/>
    <property type="match status" value="1"/>
</dbReference>
<evidence type="ECO:0000256" key="3">
    <source>
        <dbReference type="ARBA" id="ARBA00022692"/>
    </source>
</evidence>
<reference evidence="6 7" key="1">
    <citation type="journal article" date="2015" name="PLoS ONE">
        <title>Genome Sequence of Bacillus endophyticus and Analysis of Its Companion Mechanism in the Ketogulonigenium vulgare-Bacillus Strain Consortium.</title>
        <authorList>
            <person name="Jia N."/>
            <person name="Du J."/>
            <person name="Ding M.Z."/>
            <person name="Gao F."/>
            <person name="Yuan Y.J."/>
        </authorList>
    </citation>
    <scope>NUCLEOTIDE SEQUENCE [LARGE SCALE GENOMIC DNA]</scope>
    <source>
        <strain evidence="6 7">Hbe603</strain>
    </source>
</reference>
<dbReference type="OrthoDB" id="1523490at2"/>
<dbReference type="KEGG" id="beo:BEH_09450"/>
<dbReference type="GO" id="GO:0005886">
    <property type="term" value="C:plasma membrane"/>
    <property type="evidence" value="ECO:0007669"/>
    <property type="project" value="UniProtKB-SubCell"/>
</dbReference>
<dbReference type="Proteomes" id="UP000036202">
    <property type="component" value="Chromosome"/>
</dbReference>
<keyword evidence="3" id="KW-0812">Transmembrane</keyword>
<evidence type="ECO:0000313" key="7">
    <source>
        <dbReference type="Proteomes" id="UP000036202"/>
    </source>
</evidence>
<evidence type="ECO:0000256" key="4">
    <source>
        <dbReference type="ARBA" id="ARBA00022989"/>
    </source>
</evidence>
<evidence type="ECO:0000256" key="2">
    <source>
        <dbReference type="ARBA" id="ARBA00022475"/>
    </source>
</evidence>
<dbReference type="InterPro" id="IPR003740">
    <property type="entry name" value="YitT"/>
</dbReference>
<protein>
    <submittedName>
        <fullName evidence="6">Uncharacterized protein</fullName>
    </submittedName>
</protein>
<sequence>MKRLLNVLLTCLLTGTGVIILNHSHVVTGGTAGLSLSLAYLSDVPFTILFFLINIPFYIFSFFKMGMKFTVTTICAVTLLSLITAVNPILPPFEIPSIVGAVIGGAVIGLGLSLLFINGASLGGFNIVTLYFQKRFQLNPGKVNFSLDFVVVLLSMYSIGIFKGLCSVVSIAVTSFIIGYFKRQIAASSKEQAIQPSIKMPFQHKAGA</sequence>
<keyword evidence="7" id="KW-1185">Reference proteome</keyword>
<dbReference type="PANTHER" id="PTHR33545:SF5">
    <property type="entry name" value="UPF0750 MEMBRANE PROTEIN YITT"/>
    <property type="match status" value="1"/>
</dbReference>
<dbReference type="AlphaFoldDB" id="A0A0H4KVH9"/>
<accession>A0A0H4KVH9</accession>
<evidence type="ECO:0000256" key="5">
    <source>
        <dbReference type="ARBA" id="ARBA00023136"/>
    </source>
</evidence>
<proteinExistence type="predicted"/>
<dbReference type="RefSeq" id="WP_040057924.1">
    <property type="nucleotide sequence ID" value="NZ_CP011974.1"/>
</dbReference>
<dbReference type="InterPro" id="IPR051461">
    <property type="entry name" value="UPF0750_membrane"/>
</dbReference>
<keyword evidence="5" id="KW-0472">Membrane</keyword>
<comment type="subcellular location">
    <subcellularLocation>
        <location evidence="1">Cell membrane</location>
        <topology evidence="1">Multi-pass membrane protein</topology>
    </subcellularLocation>
</comment>
<reference evidence="7" key="2">
    <citation type="submission" date="2015-06" db="EMBL/GenBank/DDBJ databases">
        <title>Genome Sequence of Bacillus endophyticus and Analysis of its Companion Mechanism in the Ketogulonigenium vulgare-Bacillus strain Consortium.</title>
        <authorList>
            <person name="Jia N."/>
            <person name="Du J."/>
            <person name="Ding M.-Z."/>
            <person name="Gao F."/>
            <person name="Yuan Y.-J."/>
        </authorList>
    </citation>
    <scope>NUCLEOTIDE SEQUENCE [LARGE SCALE GENOMIC DNA]</scope>
    <source>
        <strain evidence="7">Hbe603</strain>
    </source>
</reference>
<evidence type="ECO:0000313" key="6">
    <source>
        <dbReference type="EMBL" id="AKO92298.1"/>
    </source>
</evidence>
<dbReference type="PATRIC" id="fig|135735.6.peg.1958"/>
<name>A0A0H4KVH9_9BACI</name>
<evidence type="ECO:0000256" key="1">
    <source>
        <dbReference type="ARBA" id="ARBA00004651"/>
    </source>
</evidence>
<gene>
    <name evidence="6" type="ORF">BEH_09450</name>
</gene>
<dbReference type="EMBL" id="CP011974">
    <property type="protein sequence ID" value="AKO92298.1"/>
    <property type="molecule type" value="Genomic_DNA"/>
</dbReference>
<organism evidence="6 7">
    <name type="scientific">Priestia filamentosa</name>
    <dbReference type="NCBI Taxonomy" id="1402861"/>
    <lineage>
        <taxon>Bacteria</taxon>
        <taxon>Bacillati</taxon>
        <taxon>Bacillota</taxon>
        <taxon>Bacilli</taxon>
        <taxon>Bacillales</taxon>
        <taxon>Bacillaceae</taxon>
        <taxon>Priestia</taxon>
    </lineage>
</organism>
<keyword evidence="2" id="KW-1003">Cell membrane</keyword>
<keyword evidence="4" id="KW-1133">Transmembrane helix</keyword>
<dbReference type="Pfam" id="PF02588">
    <property type="entry name" value="YitT_membrane"/>
    <property type="match status" value="1"/>
</dbReference>